<sequence length="38" mass="4245">MKKAWFVFTVFTSLALILSTCAGDPAKYKETTKETGIF</sequence>
<dbReference type="HOGENOM" id="CLU_3334230_0_0_12"/>
<protein>
    <submittedName>
        <fullName evidence="2">Uncharacterized protein</fullName>
    </submittedName>
</protein>
<dbReference type="Proteomes" id="UP000009222">
    <property type="component" value="Chromosome"/>
</dbReference>
<dbReference type="InParanoid" id="F5YFF3"/>
<gene>
    <name evidence="2" type="ordered locus">TREAZ_0124</name>
</gene>
<accession>F5YFF3</accession>
<feature type="chain" id="PRO_5003335162" evidence="1">
    <location>
        <begin position="23"/>
        <end position="38"/>
    </location>
</feature>
<evidence type="ECO:0000256" key="1">
    <source>
        <dbReference type="SAM" id="SignalP"/>
    </source>
</evidence>
<organism evidence="2 3">
    <name type="scientific">Leadbettera azotonutricia (strain ATCC BAA-888 / DSM 13862 / ZAS-9)</name>
    <name type="common">Treponema azotonutricium</name>
    <dbReference type="NCBI Taxonomy" id="545695"/>
    <lineage>
        <taxon>Bacteria</taxon>
        <taxon>Pseudomonadati</taxon>
        <taxon>Spirochaetota</taxon>
        <taxon>Spirochaetia</taxon>
        <taxon>Spirochaetales</taxon>
        <taxon>Breznakiellaceae</taxon>
        <taxon>Leadbettera</taxon>
    </lineage>
</organism>
<keyword evidence="3" id="KW-1185">Reference proteome</keyword>
<reference evidence="2 3" key="2">
    <citation type="journal article" date="2011" name="ISME J.">
        <title>RNA-seq reveals cooperative metabolic interactions between two termite-gut spirochete species in co-culture.</title>
        <authorList>
            <person name="Rosenthal A.Z."/>
            <person name="Matson E.G."/>
            <person name="Eldar A."/>
            <person name="Leadbetter J.R."/>
        </authorList>
    </citation>
    <scope>NUCLEOTIDE SEQUENCE [LARGE SCALE GENOMIC DNA]</scope>
    <source>
        <strain evidence="3">ATCC BAA-888 / DSM 13862 / ZAS-9</strain>
    </source>
</reference>
<evidence type="ECO:0000313" key="3">
    <source>
        <dbReference type="Proteomes" id="UP000009222"/>
    </source>
</evidence>
<reference evidence="3" key="1">
    <citation type="submission" date="2009-12" db="EMBL/GenBank/DDBJ databases">
        <title>Complete sequence of Treponema azotonutricium strain ZAS-9.</title>
        <authorList>
            <person name="Tetu S.G."/>
            <person name="Matson E."/>
            <person name="Ren Q."/>
            <person name="Seshadri R."/>
            <person name="Elbourne L."/>
            <person name="Hassan K.A."/>
            <person name="Durkin A."/>
            <person name="Radune D."/>
            <person name="Mohamoud Y."/>
            <person name="Shay R."/>
            <person name="Jin S."/>
            <person name="Zhang X."/>
            <person name="Lucey K."/>
            <person name="Ballor N.R."/>
            <person name="Ottesen E."/>
            <person name="Rosenthal R."/>
            <person name="Allen A."/>
            <person name="Leadbetter J.R."/>
            <person name="Paulsen I.T."/>
        </authorList>
    </citation>
    <scope>NUCLEOTIDE SEQUENCE [LARGE SCALE GENOMIC DNA]</scope>
    <source>
        <strain evidence="3">ATCC BAA-888 / DSM 13862 / ZAS-9</strain>
    </source>
</reference>
<proteinExistence type="predicted"/>
<feature type="signal peptide" evidence="1">
    <location>
        <begin position="1"/>
        <end position="22"/>
    </location>
</feature>
<dbReference type="EMBL" id="CP001841">
    <property type="protein sequence ID" value="AEF83324.1"/>
    <property type="molecule type" value="Genomic_DNA"/>
</dbReference>
<keyword evidence="1" id="KW-0732">Signal</keyword>
<name>F5YFF3_LEAAZ</name>
<dbReference type="KEGG" id="taz:TREAZ_0124"/>
<evidence type="ECO:0000313" key="2">
    <source>
        <dbReference type="EMBL" id="AEF83324.1"/>
    </source>
</evidence>
<dbReference type="AlphaFoldDB" id="F5YFF3"/>